<feature type="transmembrane region" description="Helical" evidence="5">
    <location>
        <begin position="250"/>
        <end position="270"/>
    </location>
</feature>
<gene>
    <name evidence="6" type="ORF">EV210_105225</name>
</gene>
<evidence type="ECO:0000313" key="7">
    <source>
        <dbReference type="Proteomes" id="UP000295063"/>
    </source>
</evidence>
<feature type="transmembrane region" description="Helical" evidence="5">
    <location>
        <begin position="160"/>
        <end position="181"/>
    </location>
</feature>
<evidence type="ECO:0000256" key="5">
    <source>
        <dbReference type="SAM" id="Phobius"/>
    </source>
</evidence>
<dbReference type="PANTHER" id="PTHR43359">
    <property type="entry name" value="FORMATE HYDROGENLYASE SUBUNIT 4"/>
    <property type="match status" value="1"/>
</dbReference>
<keyword evidence="2 5" id="KW-0812">Transmembrane</keyword>
<evidence type="ECO:0000256" key="4">
    <source>
        <dbReference type="ARBA" id="ARBA00023136"/>
    </source>
</evidence>
<feature type="transmembrane region" description="Helical" evidence="5">
    <location>
        <begin position="216"/>
        <end position="238"/>
    </location>
</feature>
<dbReference type="Proteomes" id="UP000295063">
    <property type="component" value="Unassembled WGS sequence"/>
</dbReference>
<protein>
    <submittedName>
        <fullName evidence="6">Formate hydrogenlyase subunit 4</fullName>
    </submittedName>
</protein>
<keyword evidence="7" id="KW-1185">Reference proteome</keyword>
<dbReference type="RefSeq" id="WP_132078893.1">
    <property type="nucleotide sequence ID" value="NZ_SLUI01000005.1"/>
</dbReference>
<proteinExistence type="predicted"/>
<comment type="subcellular location">
    <subcellularLocation>
        <location evidence="1">Membrane</location>
        <topology evidence="1">Multi-pass membrane protein</topology>
    </subcellularLocation>
</comment>
<accession>A0A4R1Q2B3</accession>
<evidence type="ECO:0000313" key="6">
    <source>
        <dbReference type="EMBL" id="TCL37788.1"/>
    </source>
</evidence>
<comment type="caution">
    <text evidence="6">The sequence shown here is derived from an EMBL/GenBank/DDBJ whole genome shotgun (WGS) entry which is preliminary data.</text>
</comment>
<keyword evidence="4 5" id="KW-0472">Membrane</keyword>
<organism evidence="6 7">
    <name type="scientific">Anaerospora hongkongensis</name>
    <dbReference type="NCBI Taxonomy" id="244830"/>
    <lineage>
        <taxon>Bacteria</taxon>
        <taxon>Bacillati</taxon>
        <taxon>Bacillota</taxon>
        <taxon>Negativicutes</taxon>
        <taxon>Selenomonadales</taxon>
        <taxon>Sporomusaceae</taxon>
        <taxon>Anaerospora</taxon>
    </lineage>
</organism>
<name>A0A4R1Q2B3_9FIRM</name>
<feature type="transmembrane region" description="Helical" evidence="5">
    <location>
        <begin position="282"/>
        <end position="299"/>
    </location>
</feature>
<feature type="transmembrane region" description="Helical" evidence="5">
    <location>
        <begin position="6"/>
        <end position="23"/>
    </location>
</feature>
<dbReference type="InterPro" id="IPR001694">
    <property type="entry name" value="NADH_UbQ_OxRdtase_su1/FPO"/>
</dbReference>
<evidence type="ECO:0000256" key="1">
    <source>
        <dbReference type="ARBA" id="ARBA00004141"/>
    </source>
</evidence>
<evidence type="ECO:0000256" key="2">
    <source>
        <dbReference type="ARBA" id="ARBA00022692"/>
    </source>
</evidence>
<dbReference type="Pfam" id="PF00146">
    <property type="entry name" value="NADHdh"/>
    <property type="match status" value="1"/>
</dbReference>
<evidence type="ECO:0000256" key="3">
    <source>
        <dbReference type="ARBA" id="ARBA00022989"/>
    </source>
</evidence>
<dbReference type="AlphaFoldDB" id="A0A4R1Q2B3"/>
<dbReference type="EMBL" id="SLUI01000005">
    <property type="protein sequence ID" value="TCL37788.1"/>
    <property type="molecule type" value="Genomic_DNA"/>
</dbReference>
<feature type="transmembrane region" description="Helical" evidence="5">
    <location>
        <begin position="61"/>
        <end position="85"/>
    </location>
</feature>
<dbReference type="GO" id="GO:0016829">
    <property type="term" value="F:lyase activity"/>
    <property type="evidence" value="ECO:0007669"/>
    <property type="project" value="UniProtKB-KW"/>
</dbReference>
<feature type="transmembrane region" description="Helical" evidence="5">
    <location>
        <begin position="97"/>
        <end position="117"/>
    </location>
</feature>
<feature type="transmembrane region" description="Helical" evidence="5">
    <location>
        <begin position="129"/>
        <end position="148"/>
    </location>
</feature>
<dbReference type="OrthoDB" id="9778499at2"/>
<keyword evidence="3 5" id="KW-1133">Transmembrane helix</keyword>
<dbReference type="GO" id="GO:0005886">
    <property type="term" value="C:plasma membrane"/>
    <property type="evidence" value="ECO:0007669"/>
    <property type="project" value="TreeGrafter"/>
</dbReference>
<dbReference type="InterPro" id="IPR052561">
    <property type="entry name" value="ComplexI_Subunit1"/>
</dbReference>
<sequence length="300" mass="32303">MVITILLQTIGIILLAPLIQGIIKNTKARLQSRRGPAYAQPYYDYAKYLKKDSVISPTVSWIFHAAPYIYFATAIGAAAMVPTIFSYDGVKFDNLFTLVYLFALGRFFLAAASLDAGSSFGGMGGSREMFISVMVEPPLMLALFSVAYSADSTGLSAMAAAAQGSPVSFSALLAAVSFLMITIAETGRIPVDNPDTHLELTMIHEGMVLEYSGRPVGLIFWASAIKQLVFILLLVNLFVPWQLEGFTSGMFTAVWLLCKVVLAAALLACIETSTNKIRLFRVPGLMAAAGVFSLLALVAQ</sequence>
<keyword evidence="6" id="KW-0456">Lyase</keyword>
<dbReference type="PANTHER" id="PTHR43359:SF1">
    <property type="entry name" value="FORMATE HYDROGENLYASE SUBUNIT 4-RELATED"/>
    <property type="match status" value="1"/>
</dbReference>
<reference evidence="6 7" key="1">
    <citation type="submission" date="2019-03" db="EMBL/GenBank/DDBJ databases">
        <title>Genomic Encyclopedia of Type Strains, Phase IV (KMG-IV): sequencing the most valuable type-strain genomes for metagenomic binning, comparative biology and taxonomic classification.</title>
        <authorList>
            <person name="Goeker M."/>
        </authorList>
    </citation>
    <scope>NUCLEOTIDE SEQUENCE [LARGE SCALE GENOMIC DNA]</scope>
    <source>
        <strain evidence="6 7">DSM 15969</strain>
    </source>
</reference>